<dbReference type="EMBL" id="CM046131">
    <property type="protein sequence ID" value="KAI8429425.1"/>
    <property type="molecule type" value="Genomic_DNA"/>
</dbReference>
<organism evidence="1 2">
    <name type="scientific">Choristoneura fumiferana</name>
    <name type="common">Spruce budworm moth</name>
    <name type="synonym">Archips fumiferana</name>
    <dbReference type="NCBI Taxonomy" id="7141"/>
    <lineage>
        <taxon>Eukaryota</taxon>
        <taxon>Metazoa</taxon>
        <taxon>Ecdysozoa</taxon>
        <taxon>Arthropoda</taxon>
        <taxon>Hexapoda</taxon>
        <taxon>Insecta</taxon>
        <taxon>Pterygota</taxon>
        <taxon>Neoptera</taxon>
        <taxon>Endopterygota</taxon>
        <taxon>Lepidoptera</taxon>
        <taxon>Glossata</taxon>
        <taxon>Ditrysia</taxon>
        <taxon>Tortricoidea</taxon>
        <taxon>Tortricidae</taxon>
        <taxon>Tortricinae</taxon>
        <taxon>Choristoneura</taxon>
    </lineage>
</organism>
<sequence>METDESDVFVHRLKELTDEEKQRLEAQNSRLIPEAKAQKLEREAKRHWDIFYKRNETKFFRDRHWTTREFQELINFNPEQKIVFLELGCGVGNMLFPLVEEGFDNFYFYACDFSPRAVEFVKSNKLYDPSKMSAFCADLTTEELFENVPEGSVDIASLIFVLSAVQPASWGRVARTAWRALRPGGTLLFRDYGRYDMAQLRFKPGHKIADNFYMRQDGTRSYYFTEEELANVFTSAGFEILENSYVQRRTVNFKEGVDVPRIFVQGKYKKNGGDRDATSLVRLRWHGLTMVWNGANLNAHAWQQRYATKFDLIYVLTEAPEVAFDNILNSAVSITAVQIALVDVLREVGVRPDGILGHSVGENAGCAYADDALTAEQAVFSTYWRARSIADAELPPGAMAAVGLSWDETTRRCPPDVFPACHNWIDSVTVSGPPDSVDKFIAELKTEGIFARRVNSAGMAFHSKYIAAAKKQLSTKLHEIIPEPLPRSSRWISSSLSPDQQDTEWGKLCGVEYNINNTLSPVRFADALRAIPEHAIVVEIAPHALFNAVLRRALPTTRPPRPAVTSPAGIGRLFTAGAQPCHRCTSSIMAVSRGTPTLASAIEWDHSAEWMVANYKSATTNGENVIEFDLGKPDQAFLDGHIRWTSAFPRYRLPVAKVNNLNTNDAAVLLEDIQFHRATIVTRDAPFTITLLNGSGNFEICEGGAVVRLPVASFAVEEPVEQLPSLDADDIYKSFVCGAITTRVCFVVLLLAWEDNWITFMDTLLQFGIITENTRELRVPTRILRALIDPEAHKAAVSGGKVTARHYNNLSVITAGGIELRGVKSSLAPRRINVQAAPKLEKYVFMPLDSTSDAKKDSLTKSRALSTVLQLVLENSNTMRLGVAEVALDRPASDLLLHSLAAGANAANYAATMDPLGVKLSNKELLDGLDSKYQLIIGANVLTRHKEDVLRELTATLDAQGHVLLEEPTHALDKPGAAALLKSAGLVAVARQCVTTREYLLLRRVATLPAARIILEVRDDDFAWVETLRDAMKRATSEELRVYVWSRNAGSGVIGLGTCLRREPGGNKLRIYYLPNAKDVFDPVAPAYRAQVQLDLTFNVLHNGIWGTYRHLLLDDPDNTQLQVEHAYVNTLTRGDLSSLRWIESELRYATRRMHLGTRVQRTLIIRQARHGHGGRQGLATTVVADKGFMWEVPAAWTLEEAATVPVAYATAYYALTVRGNMKRGDSVLVHAGAGGVGQAAISIALHAGCTVYTTVGTPAKRTFLRERYPTLPDTHIGNSRDCSFEQLVLDSTCGRGVDLVLNSLAGDQLKASLRCLAKGGRFLEIGKLDLSANSPLGMAVLLKNTTVHGILLDALFDESQEQSEKAAVMRCVSDGIVNGAVHATGKHIGKVLIRIREEESGGHSPPPRLLPALPRTYMHPAKSYVLVGGLGGFGLELCDWLIKRGARTLILNSRSGVSTGYQAWRIRRWREKGVRVDVSTSDATTAAGARALLGEAARTAPVGGIFNLAAVLRDAFLENQTPDDFRAVAKPKIDGTLMQA</sequence>
<keyword evidence="2" id="KW-1185">Reference proteome</keyword>
<protein>
    <submittedName>
        <fullName evidence="1">Uncharacterized protein</fullName>
    </submittedName>
</protein>
<proteinExistence type="predicted"/>
<reference evidence="1 2" key="1">
    <citation type="journal article" date="2022" name="Genome Biol. Evol.">
        <title>The Spruce Budworm Genome: Reconstructing the Evolutionary History of Antifreeze Proteins.</title>
        <authorList>
            <person name="Beliveau C."/>
            <person name="Gagne P."/>
            <person name="Picq S."/>
            <person name="Vernygora O."/>
            <person name="Keeling C.I."/>
            <person name="Pinkney K."/>
            <person name="Doucet D."/>
            <person name="Wen F."/>
            <person name="Johnston J.S."/>
            <person name="Maaroufi H."/>
            <person name="Boyle B."/>
            <person name="Laroche J."/>
            <person name="Dewar K."/>
            <person name="Juretic N."/>
            <person name="Blackburn G."/>
            <person name="Nisole A."/>
            <person name="Brunet B."/>
            <person name="Brandao M."/>
            <person name="Lumley L."/>
            <person name="Duan J."/>
            <person name="Quan G."/>
            <person name="Lucarotti C.J."/>
            <person name="Roe A.D."/>
            <person name="Sperling F.A.H."/>
            <person name="Levesque R.C."/>
            <person name="Cusson M."/>
        </authorList>
    </citation>
    <scope>NUCLEOTIDE SEQUENCE [LARGE SCALE GENOMIC DNA]</scope>
    <source>
        <strain evidence="1">Glfc:IPQL:Cfum</strain>
    </source>
</reference>
<evidence type="ECO:0000313" key="2">
    <source>
        <dbReference type="Proteomes" id="UP001064048"/>
    </source>
</evidence>
<evidence type="ECO:0000313" key="1">
    <source>
        <dbReference type="EMBL" id="KAI8429425.1"/>
    </source>
</evidence>
<comment type="caution">
    <text evidence="1">The sequence shown here is derived from an EMBL/GenBank/DDBJ whole genome shotgun (WGS) entry which is preliminary data.</text>
</comment>
<gene>
    <name evidence="1" type="ORF">MSG28_000066</name>
</gene>
<name>A0ACC0JZQ6_CHOFU</name>
<dbReference type="Proteomes" id="UP001064048">
    <property type="component" value="Chromosome Z"/>
</dbReference>
<accession>A0ACC0JZQ6</accession>